<proteinExistence type="predicted"/>
<dbReference type="AlphaFoldDB" id="A0AAX6RC90"/>
<evidence type="ECO:0000256" key="1">
    <source>
        <dbReference type="SAM" id="MobiDB-lite"/>
    </source>
</evidence>
<keyword evidence="2" id="KW-1185">Reference proteome</keyword>
<dbReference type="InterPro" id="IPR026791">
    <property type="entry name" value="DOCK"/>
</dbReference>
<feature type="compositionally biased region" description="Basic and acidic residues" evidence="1">
    <location>
        <begin position="260"/>
        <end position="272"/>
    </location>
</feature>
<name>A0AAX6RC90_HETGA</name>
<protein>
    <submittedName>
        <fullName evidence="3">Dedicator of cytokinesis protein 9-like isoform X2</fullName>
    </submittedName>
</protein>
<dbReference type="GO" id="GO:0007264">
    <property type="term" value="P:small GTPase-mediated signal transduction"/>
    <property type="evidence" value="ECO:0007669"/>
    <property type="project" value="InterPro"/>
</dbReference>
<dbReference type="Proteomes" id="UP000694906">
    <property type="component" value="Unplaced"/>
</dbReference>
<dbReference type="GeneID" id="110344655"/>
<dbReference type="GO" id="GO:0005085">
    <property type="term" value="F:guanyl-nucleotide exchange factor activity"/>
    <property type="evidence" value="ECO:0007669"/>
    <property type="project" value="InterPro"/>
</dbReference>
<dbReference type="PANTHER" id="PTHR23317:SF77">
    <property type="entry name" value="DEDICATOR OF CYTOKINESIS PROTEIN 9"/>
    <property type="match status" value="1"/>
</dbReference>
<evidence type="ECO:0000313" key="3">
    <source>
        <dbReference type="RefSeq" id="XP_021094976.1"/>
    </source>
</evidence>
<dbReference type="RefSeq" id="XP_021094976.1">
    <property type="nucleotide sequence ID" value="XM_021239317.1"/>
</dbReference>
<dbReference type="PANTHER" id="PTHR23317">
    <property type="entry name" value="DEDICATOR OF CYTOKINESIS DOCK"/>
    <property type="match status" value="1"/>
</dbReference>
<evidence type="ECO:0000313" key="2">
    <source>
        <dbReference type="Proteomes" id="UP000694906"/>
    </source>
</evidence>
<accession>A0AAX6RC90</accession>
<sequence length="331" mass="37555">MLMPHITQKFRDNPEASKNANHSLAVFIKRCFTFMDRGFVFKQINNYISCFAPGDPKTLFEYKFEFLRVVCSHEHYIPLNLPMPFGKGRIQRYQDLQLDYSLTDEFCRNHFLVGLLLREVGTALQEFREVRVIAISVLKNLLIKHSFDDRYASRSHQARIATLYLPLFGLLIENVQRINVRDVSPFPVNPGSTVKDEPLALPAGNALVTPQKGSTLDHSLHKDLLASPYTTSTPNINSVRSADSRGSLISTDSGNGLPERNSEKSNSLDKHQQSSTLGNSVVRCDKLDQSEIKSLLMCFLYILKSMSDDALFTYWNKASTSELMDFFTISE</sequence>
<organism evidence="2 3">
    <name type="scientific">Heterocephalus glaber</name>
    <name type="common">Naked mole rat</name>
    <dbReference type="NCBI Taxonomy" id="10181"/>
    <lineage>
        <taxon>Eukaryota</taxon>
        <taxon>Metazoa</taxon>
        <taxon>Chordata</taxon>
        <taxon>Craniata</taxon>
        <taxon>Vertebrata</taxon>
        <taxon>Euteleostomi</taxon>
        <taxon>Mammalia</taxon>
        <taxon>Eutheria</taxon>
        <taxon>Euarchontoglires</taxon>
        <taxon>Glires</taxon>
        <taxon>Rodentia</taxon>
        <taxon>Hystricomorpha</taxon>
        <taxon>Bathyergidae</taxon>
        <taxon>Heterocephalus</taxon>
    </lineage>
</organism>
<gene>
    <name evidence="3" type="primary">LOC110344655</name>
</gene>
<feature type="region of interest" description="Disordered" evidence="1">
    <location>
        <begin position="235"/>
        <end position="275"/>
    </location>
</feature>
<reference evidence="3" key="1">
    <citation type="submission" date="2025-08" db="UniProtKB">
        <authorList>
            <consortium name="RefSeq"/>
        </authorList>
    </citation>
    <scope>IDENTIFICATION</scope>
</reference>